<keyword evidence="1" id="KW-0489">Methyltransferase</keyword>
<evidence type="ECO:0000256" key="1">
    <source>
        <dbReference type="ARBA" id="ARBA00022603"/>
    </source>
</evidence>
<protein>
    <recommendedName>
        <fullName evidence="4">DNA (cytosine-5-)-methyltransferase</fullName>
    </recommendedName>
</protein>
<proteinExistence type="predicted"/>
<sequence>MVNGSERMKLFIDLFAGLCGASQAFIDHDSKDWMVIAVENNELCFDEVMKIEFCNWKLKWIKADISDKFTFMKIKRKIQAMEARFGTFDQIIVWASPPCTEFSDAQTNRPSNPSMVLLEDTIKLIEKIAPDHWYIENVKGAIRDFKPLLGSFHQKMGPFFVWGNFPRICVPRIILKKADAWSTDPLRANIRAKVPFEVSLAIKHALECQLKITSF</sequence>
<evidence type="ECO:0000256" key="2">
    <source>
        <dbReference type="ARBA" id="ARBA00022679"/>
    </source>
</evidence>
<comment type="caution">
    <text evidence="3">The sequence shown here is derived from an EMBL/GenBank/DDBJ whole genome shotgun (WGS) entry which is preliminary data.</text>
</comment>
<reference evidence="3" key="1">
    <citation type="journal article" date="2014" name="Front. Microbiol.">
        <title>High frequency of phylogenetically diverse reductive dehalogenase-homologous genes in deep subseafloor sedimentary metagenomes.</title>
        <authorList>
            <person name="Kawai M."/>
            <person name="Futagami T."/>
            <person name="Toyoda A."/>
            <person name="Takaki Y."/>
            <person name="Nishi S."/>
            <person name="Hori S."/>
            <person name="Arai W."/>
            <person name="Tsubouchi T."/>
            <person name="Morono Y."/>
            <person name="Uchiyama I."/>
            <person name="Ito T."/>
            <person name="Fujiyama A."/>
            <person name="Inagaki F."/>
            <person name="Takami H."/>
        </authorList>
    </citation>
    <scope>NUCLEOTIDE SEQUENCE</scope>
    <source>
        <strain evidence="3">Expedition CK06-06</strain>
    </source>
</reference>
<dbReference type="GO" id="GO:0032259">
    <property type="term" value="P:methylation"/>
    <property type="evidence" value="ECO:0007669"/>
    <property type="project" value="UniProtKB-KW"/>
</dbReference>
<dbReference type="SUPFAM" id="SSF53335">
    <property type="entry name" value="S-adenosyl-L-methionine-dependent methyltransferases"/>
    <property type="match status" value="1"/>
</dbReference>
<gene>
    <name evidence="3" type="ORF">S01H4_16285</name>
</gene>
<dbReference type="GO" id="GO:0008168">
    <property type="term" value="F:methyltransferase activity"/>
    <property type="evidence" value="ECO:0007669"/>
    <property type="project" value="UniProtKB-KW"/>
</dbReference>
<dbReference type="InterPro" id="IPR001525">
    <property type="entry name" value="C5_MeTfrase"/>
</dbReference>
<evidence type="ECO:0008006" key="4">
    <source>
        <dbReference type="Google" id="ProtNLM"/>
    </source>
</evidence>
<keyword evidence="2" id="KW-0808">Transferase</keyword>
<evidence type="ECO:0000313" key="3">
    <source>
        <dbReference type="EMBL" id="GAG54300.1"/>
    </source>
</evidence>
<organism evidence="3">
    <name type="scientific">marine sediment metagenome</name>
    <dbReference type="NCBI Taxonomy" id="412755"/>
    <lineage>
        <taxon>unclassified sequences</taxon>
        <taxon>metagenomes</taxon>
        <taxon>ecological metagenomes</taxon>
    </lineage>
</organism>
<dbReference type="Pfam" id="PF00145">
    <property type="entry name" value="DNA_methylase"/>
    <property type="match status" value="1"/>
</dbReference>
<dbReference type="Gene3D" id="3.40.50.150">
    <property type="entry name" value="Vaccinia Virus protein VP39"/>
    <property type="match status" value="1"/>
</dbReference>
<dbReference type="InterPro" id="IPR029063">
    <property type="entry name" value="SAM-dependent_MTases_sf"/>
</dbReference>
<dbReference type="AlphaFoldDB" id="X0YEM5"/>
<dbReference type="EMBL" id="BART01007134">
    <property type="protein sequence ID" value="GAG54300.1"/>
    <property type="molecule type" value="Genomic_DNA"/>
</dbReference>
<name>X0YEM5_9ZZZZ</name>
<accession>X0YEM5</accession>